<dbReference type="InterPro" id="IPR029787">
    <property type="entry name" value="Nucleotide_cyclase"/>
</dbReference>
<dbReference type="InterPro" id="IPR003607">
    <property type="entry name" value="HD/PDEase_dom"/>
</dbReference>
<evidence type="ECO:0000313" key="6">
    <source>
        <dbReference type="EMBL" id="AFM41578.1"/>
    </source>
</evidence>
<accession>I4D704</accession>
<dbReference type="Gene3D" id="3.30.450.20">
    <property type="entry name" value="PAS domain"/>
    <property type="match status" value="1"/>
</dbReference>
<dbReference type="RefSeq" id="WP_014827575.1">
    <property type="nucleotide sequence ID" value="NC_018068.1"/>
</dbReference>
<feature type="coiled-coil region" evidence="1">
    <location>
        <begin position="192"/>
        <end position="297"/>
    </location>
</feature>
<dbReference type="PANTHER" id="PTHR43155:SF2">
    <property type="entry name" value="CYCLIC DI-GMP PHOSPHODIESTERASE PA4108"/>
    <property type="match status" value="1"/>
</dbReference>
<dbReference type="SUPFAM" id="SSF109604">
    <property type="entry name" value="HD-domain/PDEase-like"/>
    <property type="match status" value="1"/>
</dbReference>
<dbReference type="NCBIfam" id="TIGR00254">
    <property type="entry name" value="GGDEF"/>
    <property type="match status" value="1"/>
</dbReference>
<proteinExistence type="predicted"/>
<dbReference type="InterPro" id="IPR018771">
    <property type="entry name" value="PocR_dom"/>
</dbReference>
<dbReference type="Pfam" id="PF00990">
    <property type="entry name" value="GGDEF"/>
    <property type="match status" value="1"/>
</dbReference>
<dbReference type="InterPro" id="IPR006674">
    <property type="entry name" value="HD_domain"/>
</dbReference>
<keyword evidence="1" id="KW-0175">Coiled coil</keyword>
<evidence type="ECO:0000259" key="4">
    <source>
        <dbReference type="PROSITE" id="PS51831"/>
    </source>
</evidence>
<dbReference type="AlphaFoldDB" id="I4D704"/>
<reference evidence="6 7" key="1">
    <citation type="journal article" date="2012" name="J. Bacteriol.">
        <title>Complete genome sequences of Desulfosporosinus orientis DSM765T, Desulfosporosinus youngiae DSM17734T, Desulfosporosinus meridiei DSM13257T, and Desulfosporosinus acidiphilus DSM22704T.</title>
        <authorList>
            <person name="Pester M."/>
            <person name="Brambilla E."/>
            <person name="Alazard D."/>
            <person name="Rattei T."/>
            <person name="Weinmaier T."/>
            <person name="Han J."/>
            <person name="Lucas S."/>
            <person name="Lapidus A."/>
            <person name="Cheng J.F."/>
            <person name="Goodwin L."/>
            <person name="Pitluck S."/>
            <person name="Peters L."/>
            <person name="Ovchinnikova G."/>
            <person name="Teshima H."/>
            <person name="Detter J.C."/>
            <person name="Han C.S."/>
            <person name="Tapia R."/>
            <person name="Land M.L."/>
            <person name="Hauser L."/>
            <person name="Kyrpides N.C."/>
            <person name="Ivanova N.N."/>
            <person name="Pagani I."/>
            <person name="Huntmann M."/>
            <person name="Wei C.L."/>
            <person name="Davenport K.W."/>
            <person name="Daligault H."/>
            <person name="Chain P.S."/>
            <person name="Chen A."/>
            <person name="Mavromatis K."/>
            <person name="Markowitz V."/>
            <person name="Szeto E."/>
            <person name="Mikhailova N."/>
            <person name="Pati A."/>
            <person name="Wagner M."/>
            <person name="Woyke T."/>
            <person name="Ollivier B."/>
            <person name="Klenk H.P."/>
            <person name="Spring S."/>
            <person name="Loy A."/>
        </authorList>
    </citation>
    <scope>NUCLEOTIDE SEQUENCE [LARGE SCALE GENOMIC DNA]</scope>
    <source>
        <strain evidence="7">DSM 22704 / JCM 16185 / SJ4</strain>
    </source>
</reference>
<dbReference type="NCBIfam" id="TIGR00277">
    <property type="entry name" value="HDIG"/>
    <property type="match status" value="1"/>
</dbReference>
<organism evidence="6 7">
    <name type="scientific">Desulfosporosinus acidiphilus (strain DSM 22704 / JCM 16185 / SJ4)</name>
    <dbReference type="NCBI Taxonomy" id="646529"/>
    <lineage>
        <taxon>Bacteria</taxon>
        <taxon>Bacillati</taxon>
        <taxon>Bacillota</taxon>
        <taxon>Clostridia</taxon>
        <taxon>Eubacteriales</taxon>
        <taxon>Desulfitobacteriaceae</taxon>
        <taxon>Desulfosporosinus</taxon>
    </lineage>
</organism>
<dbReference type="eggNOG" id="COG2206">
    <property type="taxonomic scope" value="Bacteria"/>
</dbReference>
<dbReference type="HOGENOM" id="CLU_000445_92_4_9"/>
<protein>
    <submittedName>
        <fullName evidence="6">Diguanylate cyclase (GGDEF) domain-containing protein,uncharacterized domain HDIG-containing protein</fullName>
    </submittedName>
</protein>
<dbReference type="EMBL" id="CP003639">
    <property type="protein sequence ID" value="AFM41578.1"/>
    <property type="molecule type" value="Genomic_DNA"/>
</dbReference>
<dbReference type="CDD" id="cd00130">
    <property type="entry name" value="PAS"/>
    <property type="match status" value="1"/>
</dbReference>
<sequence length="752" mass="85325">MGKLFLSERLTEIKVSKFKELFDIGEIQKLQNSFSAATGVASIITEPDGTPITEPSGFCDLCNEIRSTEKGFTSCKKSDSILGVPKEDGPNIRKCLSAGLLHGEACIIVNGIHIANWLIGQVLDEDSKIVDLLEFADEIGMNQAIYCRKLAKVKRMPKQQFEAICNYLYLNALLLSKYAVQNISLVQQIKSRIKSEEKIKKLNTELEEGIRKRTSELVMTNGMLEEFNAELEEINAMLEEEIGKRQKAEDEINTLNKELETKVAERTNQLQELNAILEEEIAEKILAENELKKYQILVEKANDVMMFLDREGNILEVNYAATRVYGYTFEEFSSLNVSDLRHFHNTSVIIAQMEAADKEGIIFETIHYRKDGSPIDVEVSSQGANLANKRVLLSVIRDISDRKKRDDENRYLSYHDALTGLYNRRFYEEEIKRLDTKRNLPISIIMGDVNDLKLINDAFGHNKGDELLRKAAAAIQSACRTDDIIARWGGDEFIILLPKTNKEEAENVVRRIKHRCLSLSVNSIQVSISFGWETKTSTDEDLLKVLKCAEDFMYKVKIIENEGTTNNLIKTIINTLHEKNPREEQHSKRVSELCQLIGRAMGLSEIDISRLRVAGLLHDIGKIAIEEGILNKPEKLTEGEWEQVKSHPDIGYRIMNTSHEMLELAGYILAHHERWDGNGYPKGLKGESIPKISRIIALADSYDAMISMRPYKNALTKEQAIYEIQRSSGTQFNPGIASIFIERLLVDPAINY</sequence>
<feature type="domain" description="HD-GYP" evidence="5">
    <location>
        <begin position="561"/>
        <end position="752"/>
    </location>
</feature>
<dbReference type="Gene3D" id="1.10.3210.10">
    <property type="entry name" value="Hypothetical protein af1432"/>
    <property type="match status" value="1"/>
</dbReference>
<dbReference type="Pfam" id="PF10114">
    <property type="entry name" value="PocR"/>
    <property type="match status" value="1"/>
</dbReference>
<evidence type="ECO:0000313" key="7">
    <source>
        <dbReference type="Proteomes" id="UP000002892"/>
    </source>
</evidence>
<feature type="domain" description="PAS" evidence="2">
    <location>
        <begin position="290"/>
        <end position="360"/>
    </location>
</feature>
<gene>
    <name evidence="6" type="ordered locus">Desaci_2645</name>
</gene>
<dbReference type="PROSITE" id="PS50887">
    <property type="entry name" value="GGDEF"/>
    <property type="match status" value="1"/>
</dbReference>
<dbReference type="eggNOG" id="COG2199">
    <property type="taxonomic scope" value="Bacteria"/>
</dbReference>
<dbReference type="KEGG" id="dai:Desaci_2645"/>
<dbReference type="InterPro" id="IPR035965">
    <property type="entry name" value="PAS-like_dom_sf"/>
</dbReference>
<dbReference type="NCBIfam" id="TIGR00229">
    <property type="entry name" value="sensory_box"/>
    <property type="match status" value="1"/>
</dbReference>
<dbReference type="PROSITE" id="PS51831">
    <property type="entry name" value="HD"/>
    <property type="match status" value="1"/>
</dbReference>
<dbReference type="STRING" id="646529.Desaci_2645"/>
<evidence type="ECO:0000259" key="3">
    <source>
        <dbReference type="PROSITE" id="PS50887"/>
    </source>
</evidence>
<dbReference type="Pfam" id="PF13487">
    <property type="entry name" value="HD_5"/>
    <property type="match status" value="1"/>
</dbReference>
<dbReference type="InterPro" id="IPR000160">
    <property type="entry name" value="GGDEF_dom"/>
</dbReference>
<dbReference type="OrthoDB" id="9798833at2"/>
<dbReference type="InterPro" id="IPR006675">
    <property type="entry name" value="HDIG_dom"/>
</dbReference>
<dbReference type="PROSITE" id="PS50112">
    <property type="entry name" value="PAS"/>
    <property type="match status" value="1"/>
</dbReference>
<evidence type="ECO:0000259" key="5">
    <source>
        <dbReference type="PROSITE" id="PS51832"/>
    </source>
</evidence>
<dbReference type="SMART" id="SM00091">
    <property type="entry name" value="PAS"/>
    <property type="match status" value="1"/>
</dbReference>
<keyword evidence="7" id="KW-1185">Reference proteome</keyword>
<dbReference type="InterPro" id="IPR037522">
    <property type="entry name" value="HD_GYP_dom"/>
</dbReference>
<dbReference type="CDD" id="cd00077">
    <property type="entry name" value="HDc"/>
    <property type="match status" value="1"/>
</dbReference>
<dbReference type="SUPFAM" id="SSF55073">
    <property type="entry name" value="Nucleotide cyclase"/>
    <property type="match status" value="1"/>
</dbReference>
<dbReference type="SMART" id="SM00471">
    <property type="entry name" value="HDc"/>
    <property type="match status" value="1"/>
</dbReference>
<dbReference type="PROSITE" id="PS51832">
    <property type="entry name" value="HD_GYP"/>
    <property type="match status" value="1"/>
</dbReference>
<dbReference type="Proteomes" id="UP000002892">
    <property type="component" value="Chromosome"/>
</dbReference>
<dbReference type="CDD" id="cd01949">
    <property type="entry name" value="GGDEF"/>
    <property type="match status" value="1"/>
</dbReference>
<dbReference type="SMART" id="SM00267">
    <property type="entry name" value="GGDEF"/>
    <property type="match status" value="1"/>
</dbReference>
<evidence type="ECO:0000259" key="2">
    <source>
        <dbReference type="PROSITE" id="PS50112"/>
    </source>
</evidence>
<feature type="domain" description="HD" evidence="4">
    <location>
        <begin position="583"/>
        <end position="705"/>
    </location>
</feature>
<dbReference type="SUPFAM" id="SSF55785">
    <property type="entry name" value="PYP-like sensor domain (PAS domain)"/>
    <property type="match status" value="1"/>
</dbReference>
<dbReference type="eggNOG" id="COG4936">
    <property type="taxonomic scope" value="Bacteria"/>
</dbReference>
<dbReference type="PANTHER" id="PTHR43155">
    <property type="entry name" value="CYCLIC DI-GMP PHOSPHODIESTERASE PA4108-RELATED"/>
    <property type="match status" value="1"/>
</dbReference>
<dbReference type="Gene3D" id="3.30.70.270">
    <property type="match status" value="1"/>
</dbReference>
<dbReference type="InterPro" id="IPR043128">
    <property type="entry name" value="Rev_trsase/Diguanyl_cyclase"/>
</dbReference>
<dbReference type="InterPro" id="IPR000014">
    <property type="entry name" value="PAS"/>
</dbReference>
<name>I4D704_DESAJ</name>
<evidence type="ECO:0000256" key="1">
    <source>
        <dbReference type="SAM" id="Coils"/>
    </source>
</evidence>
<dbReference type="Pfam" id="PF13426">
    <property type="entry name" value="PAS_9"/>
    <property type="match status" value="1"/>
</dbReference>
<feature type="domain" description="GGDEF" evidence="3">
    <location>
        <begin position="440"/>
        <end position="572"/>
    </location>
</feature>